<evidence type="ECO:0000313" key="7">
    <source>
        <dbReference type="Proteomes" id="UP001152649"/>
    </source>
</evidence>
<comment type="similarity">
    <text evidence="2">Belongs to the MAK10 family.</text>
</comment>
<evidence type="ECO:0000259" key="5">
    <source>
        <dbReference type="Pfam" id="PF25789"/>
    </source>
</evidence>
<keyword evidence="3" id="KW-0963">Cytoplasm</keyword>
<dbReference type="PANTHER" id="PTHR21373:SF0">
    <property type="entry name" value="N-ALPHA-ACETYLTRANSFERASE 35, NATC AUXILIARY SUBUNIT"/>
    <property type="match status" value="1"/>
</dbReference>
<gene>
    <name evidence="6" type="ORF">PSALAMII_LOCUS7295</name>
</gene>
<organism evidence="6 7">
    <name type="scientific">Penicillium salamii</name>
    <dbReference type="NCBI Taxonomy" id="1612424"/>
    <lineage>
        <taxon>Eukaryota</taxon>
        <taxon>Fungi</taxon>
        <taxon>Dikarya</taxon>
        <taxon>Ascomycota</taxon>
        <taxon>Pezizomycotina</taxon>
        <taxon>Eurotiomycetes</taxon>
        <taxon>Eurotiomycetidae</taxon>
        <taxon>Eurotiales</taxon>
        <taxon>Aspergillaceae</taxon>
        <taxon>Penicillium</taxon>
    </lineage>
</organism>
<dbReference type="AlphaFoldDB" id="A0A9W4JIF0"/>
<dbReference type="EMBL" id="CAJVPG010000333">
    <property type="protein sequence ID" value="CAG8395967.1"/>
    <property type="molecule type" value="Genomic_DNA"/>
</dbReference>
<sequence>MLPNNEVRVPRPRIGQPAVPRDITAEFTEAASKLNTGQLVKDETFTLFEAVGALEIMDSKMDSGYIAPGENLEEALEDNYDVRQPLAPEQIVGLMDQLLCHEVAWHKGHPLSQTLFTSIYLDRLLWPVPKTIEDARFDRVPSESPLVGLVLRAYCLALVKACDIVHARVATEYYYEEEDFVSHLYNRNLLSAFDMSHFHRLLDQATAWLAEQTDIDQKLKDAIRCRLAFRHQFLSALDQDLQVLETRSTVNFESCLSELVPLKESVPLGKPMPEAFSLKIQRKLASTVPPRPMVNLSSEDALAHLERLCKDAIDMQQMLDYTGPSNFKTAVWTLLSRKPQPSIYIRCLLQALIVSNFNILGTVPVKDFLYGELAELVLPASLLLEANIDEVEVPSDPRFQIAQKMDGFLKRFSQPFVDTVRCACLNRCRLRRTLCHTIVDWDNLQMEAEELDLELRVLSAEPPLQFPGGEPTWSFPLSSWAYHQKLVQFRLILQMGFELSIYSPEELPGMYWYLSHICSTHLGHIDRIRTFTVAARKRDLMAAGSRPGNSAQKASAFHRSFHALERLTTHIIAVDAFAIALHALYVVLARHKILPTASSAQAYSTDRLRYEIRMKPFIPITLPELVPYDEYQREAALEGDSDATILERASKAVAEARKAWEANLANGAFIEDPSGTKSTSPKAIKEDWNRDAKDTMRACIGTSLTIETVKKALAASTDGKPLNLEVTVPEVGTKARWHDWWVVPQVSEKKSKA</sequence>
<dbReference type="Pfam" id="PF25789">
    <property type="entry name" value="TPR_NAA35"/>
    <property type="match status" value="1"/>
</dbReference>
<dbReference type="InterPro" id="IPR057983">
    <property type="entry name" value="NAA35-like_N"/>
</dbReference>
<feature type="domain" description="NAA35-like TPR repeats" evidence="5">
    <location>
        <begin position="338"/>
        <end position="664"/>
    </location>
</feature>
<dbReference type="InterPro" id="IPR057982">
    <property type="entry name" value="TPR_NAA35"/>
</dbReference>
<evidence type="ECO:0000256" key="1">
    <source>
        <dbReference type="ARBA" id="ARBA00004496"/>
    </source>
</evidence>
<comment type="subcellular location">
    <subcellularLocation>
        <location evidence="1">Cytoplasm</location>
    </subcellularLocation>
</comment>
<accession>A0A9W4JIF0</accession>
<name>A0A9W4JIF0_9EURO</name>
<proteinExistence type="inferred from homology"/>
<dbReference type="PANTHER" id="PTHR21373">
    <property type="entry name" value="GLUCOSE REPRESSIBLE PROTEIN MAK10"/>
    <property type="match status" value="1"/>
</dbReference>
<comment type="caution">
    <text evidence="6">The sequence shown here is derived from an EMBL/GenBank/DDBJ whole genome shotgun (WGS) entry which is preliminary data.</text>
</comment>
<dbReference type="OrthoDB" id="269405at2759"/>
<evidence type="ECO:0000313" key="6">
    <source>
        <dbReference type="EMBL" id="CAG8395967.1"/>
    </source>
</evidence>
<reference evidence="6" key="1">
    <citation type="submission" date="2021-07" db="EMBL/GenBank/DDBJ databases">
        <authorList>
            <person name="Branca A.L. A."/>
        </authorList>
    </citation>
    <scope>NUCLEOTIDE SEQUENCE</scope>
</reference>
<dbReference type="Proteomes" id="UP001152649">
    <property type="component" value="Unassembled WGS sequence"/>
</dbReference>
<evidence type="ECO:0000259" key="4">
    <source>
        <dbReference type="Pfam" id="PF04112"/>
    </source>
</evidence>
<dbReference type="GO" id="GO:0031417">
    <property type="term" value="C:NatC complex"/>
    <property type="evidence" value="ECO:0007669"/>
    <property type="project" value="InterPro"/>
</dbReference>
<evidence type="ECO:0008006" key="8">
    <source>
        <dbReference type="Google" id="ProtNLM"/>
    </source>
</evidence>
<evidence type="ECO:0000256" key="3">
    <source>
        <dbReference type="ARBA" id="ARBA00022490"/>
    </source>
</evidence>
<dbReference type="Pfam" id="PF04112">
    <property type="entry name" value="Mak10"/>
    <property type="match status" value="1"/>
</dbReference>
<protein>
    <recommendedName>
        <fullName evidence="8">Amino-acid N-acetyltransferase subunit Mak10</fullName>
    </recommendedName>
</protein>
<keyword evidence="7" id="KW-1185">Reference proteome</keyword>
<evidence type="ECO:0000256" key="2">
    <source>
        <dbReference type="ARBA" id="ARBA00006289"/>
    </source>
</evidence>
<feature type="domain" description="NAA35-like N-terminal" evidence="4">
    <location>
        <begin position="37"/>
        <end position="198"/>
    </location>
</feature>
<dbReference type="InterPro" id="IPR007244">
    <property type="entry name" value="Naa35_N"/>
</dbReference>